<keyword evidence="1" id="KW-0812">Transmembrane</keyword>
<protein>
    <submittedName>
        <fullName evidence="2">Uncharacterized protein</fullName>
    </submittedName>
</protein>
<feature type="transmembrane region" description="Helical" evidence="1">
    <location>
        <begin position="174"/>
        <end position="193"/>
    </location>
</feature>
<organism evidence="2 3">
    <name type="scientific">Micromonospora echinaurantiaca</name>
    <dbReference type="NCBI Taxonomy" id="47857"/>
    <lineage>
        <taxon>Bacteria</taxon>
        <taxon>Bacillati</taxon>
        <taxon>Actinomycetota</taxon>
        <taxon>Actinomycetes</taxon>
        <taxon>Micromonosporales</taxon>
        <taxon>Micromonosporaceae</taxon>
        <taxon>Micromonospora</taxon>
    </lineage>
</organism>
<sequence length="226" mass="23536">MDRAGPVGEAGRVSAEAGRVLPRQPYPAARHWLVSLAAAGLAAAVTTTAAQGSGHFHWWAGFVLIPGALIAATGGPLLARGGGRAFAGYVVACLGTLVFAVGALLMFGVMGRGWPVMIILPCLAVAGTYLWRPAHPLARGLHRAAALLALAGALLGGTFQLIRAGLVDFGDTGWWGAYLMLAGVIVLGNAVELTRHRMPYRLQAITLLVGPAVISFLLGLRFLRGW</sequence>
<evidence type="ECO:0000313" key="3">
    <source>
        <dbReference type="Proteomes" id="UP000198217"/>
    </source>
</evidence>
<dbReference type="AlphaFoldDB" id="A0A1C5GPS4"/>
<feature type="transmembrane region" description="Helical" evidence="1">
    <location>
        <begin position="32"/>
        <end position="50"/>
    </location>
</feature>
<feature type="transmembrane region" description="Helical" evidence="1">
    <location>
        <begin position="113"/>
        <end position="132"/>
    </location>
</feature>
<keyword evidence="1" id="KW-1133">Transmembrane helix</keyword>
<keyword evidence="3" id="KW-1185">Reference proteome</keyword>
<reference evidence="2 3" key="1">
    <citation type="submission" date="2016-06" db="EMBL/GenBank/DDBJ databases">
        <authorList>
            <person name="Kjaerup R.B."/>
            <person name="Dalgaard T.S."/>
            <person name="Juul-Madsen H.R."/>
        </authorList>
    </citation>
    <scope>NUCLEOTIDE SEQUENCE [LARGE SCALE GENOMIC DNA]</scope>
    <source>
        <strain evidence="2 3">DSM 43904</strain>
    </source>
</reference>
<feature type="transmembrane region" description="Helical" evidence="1">
    <location>
        <begin position="56"/>
        <end position="79"/>
    </location>
</feature>
<name>A0A1C5GPS4_9ACTN</name>
<feature type="transmembrane region" description="Helical" evidence="1">
    <location>
        <begin position="144"/>
        <end position="162"/>
    </location>
</feature>
<gene>
    <name evidence="2" type="ORF">GA0070609_0156</name>
</gene>
<evidence type="ECO:0000256" key="1">
    <source>
        <dbReference type="SAM" id="Phobius"/>
    </source>
</evidence>
<keyword evidence="1" id="KW-0472">Membrane</keyword>
<proteinExistence type="predicted"/>
<dbReference type="Proteomes" id="UP000198217">
    <property type="component" value="Chromosome I"/>
</dbReference>
<dbReference type="EMBL" id="LT607750">
    <property type="protein sequence ID" value="SCG35806.1"/>
    <property type="molecule type" value="Genomic_DNA"/>
</dbReference>
<feature type="transmembrane region" description="Helical" evidence="1">
    <location>
        <begin position="86"/>
        <end position="107"/>
    </location>
</feature>
<accession>A0A1C5GPS4</accession>
<evidence type="ECO:0000313" key="2">
    <source>
        <dbReference type="EMBL" id="SCG35806.1"/>
    </source>
</evidence>
<feature type="transmembrane region" description="Helical" evidence="1">
    <location>
        <begin position="205"/>
        <end position="223"/>
    </location>
</feature>